<dbReference type="AlphaFoldDB" id="A0A9P4PCK0"/>
<accession>A0A9P4PCK0</accession>
<keyword evidence="2" id="KW-0732">Signal</keyword>
<feature type="region of interest" description="Disordered" evidence="1">
    <location>
        <begin position="25"/>
        <end position="44"/>
    </location>
</feature>
<evidence type="ECO:0000313" key="3">
    <source>
        <dbReference type="EMBL" id="KAF2440594.1"/>
    </source>
</evidence>
<evidence type="ECO:0000256" key="1">
    <source>
        <dbReference type="SAM" id="MobiDB-lite"/>
    </source>
</evidence>
<reference evidence="3" key="1">
    <citation type="journal article" date="2020" name="Stud. Mycol.">
        <title>101 Dothideomycetes genomes: a test case for predicting lifestyles and emergence of pathogens.</title>
        <authorList>
            <person name="Haridas S."/>
            <person name="Albert R."/>
            <person name="Binder M."/>
            <person name="Bloem J."/>
            <person name="Labutti K."/>
            <person name="Salamov A."/>
            <person name="Andreopoulos B."/>
            <person name="Baker S."/>
            <person name="Barry K."/>
            <person name="Bills G."/>
            <person name="Bluhm B."/>
            <person name="Cannon C."/>
            <person name="Castanera R."/>
            <person name="Culley D."/>
            <person name="Daum C."/>
            <person name="Ezra D."/>
            <person name="Gonzalez J."/>
            <person name="Henrissat B."/>
            <person name="Kuo A."/>
            <person name="Liang C."/>
            <person name="Lipzen A."/>
            <person name="Lutzoni F."/>
            <person name="Magnuson J."/>
            <person name="Mondo S."/>
            <person name="Nolan M."/>
            <person name="Ohm R."/>
            <person name="Pangilinan J."/>
            <person name="Park H.-J."/>
            <person name="Ramirez L."/>
            <person name="Alfaro M."/>
            <person name="Sun H."/>
            <person name="Tritt A."/>
            <person name="Yoshinaga Y."/>
            <person name="Zwiers L.-H."/>
            <person name="Turgeon B."/>
            <person name="Goodwin S."/>
            <person name="Spatafora J."/>
            <person name="Crous P."/>
            <person name="Grigoriev I."/>
        </authorList>
    </citation>
    <scope>NUCLEOTIDE SEQUENCE</scope>
    <source>
        <strain evidence="3">CBS 690.94</strain>
    </source>
</reference>
<dbReference type="OrthoDB" id="3793416at2759"/>
<evidence type="ECO:0000313" key="4">
    <source>
        <dbReference type="Proteomes" id="UP000799764"/>
    </source>
</evidence>
<feature type="compositionally biased region" description="Pro residues" evidence="1">
    <location>
        <begin position="150"/>
        <end position="168"/>
    </location>
</feature>
<dbReference type="Proteomes" id="UP000799764">
    <property type="component" value="Unassembled WGS sequence"/>
</dbReference>
<sequence length="345" mass="35463">MRLPPDVLTLVLLANTVLAQNSTTIAPTTRPPAAPLRPHPESTVDGWGEQVTKTLPSNCDSPAACTTQLLVHVETSVTGFETLSTVVLEPEGGIRTTPVNRIEPVTTSTPSLVNIHTELAPMTQERVLEPSKTPASPTPGERPETSPAPGGNPTPGNSPAPGDSPTPSQPQATSTPNPLLMDIVSHIGIPVSSLETESKPTDSHLPTTSETDLSHANGPSQPSTNVQFQQATEADPGPSVSFLESVPTMTAGGQVTLGSVTLTLTPGLSSVLGDGATATYVAITTDDAGQTLITVSSSGTAVTATITDAPATLTKPVTGFETSITTAALLASADVKDWEHTKEQN</sequence>
<name>A0A9P4PCK0_9PLEO</name>
<feature type="signal peptide" evidence="2">
    <location>
        <begin position="1"/>
        <end position="19"/>
    </location>
</feature>
<feature type="chain" id="PRO_5040434635" evidence="2">
    <location>
        <begin position="20"/>
        <end position="345"/>
    </location>
</feature>
<comment type="caution">
    <text evidence="3">The sequence shown here is derived from an EMBL/GenBank/DDBJ whole genome shotgun (WGS) entry which is preliminary data.</text>
</comment>
<dbReference type="EMBL" id="MU001507">
    <property type="protein sequence ID" value="KAF2440594.1"/>
    <property type="molecule type" value="Genomic_DNA"/>
</dbReference>
<keyword evidence="4" id="KW-1185">Reference proteome</keyword>
<feature type="compositionally biased region" description="Low complexity" evidence="1">
    <location>
        <begin position="169"/>
        <end position="178"/>
    </location>
</feature>
<feature type="region of interest" description="Disordered" evidence="1">
    <location>
        <begin position="194"/>
        <end position="240"/>
    </location>
</feature>
<feature type="compositionally biased region" description="Polar residues" evidence="1">
    <location>
        <begin position="217"/>
        <end position="232"/>
    </location>
</feature>
<feature type="region of interest" description="Disordered" evidence="1">
    <location>
        <begin position="121"/>
        <end position="178"/>
    </location>
</feature>
<proteinExistence type="predicted"/>
<gene>
    <name evidence="3" type="ORF">P171DRAFT_524610</name>
</gene>
<evidence type="ECO:0000256" key="2">
    <source>
        <dbReference type="SAM" id="SignalP"/>
    </source>
</evidence>
<organism evidence="3 4">
    <name type="scientific">Karstenula rhodostoma CBS 690.94</name>
    <dbReference type="NCBI Taxonomy" id="1392251"/>
    <lineage>
        <taxon>Eukaryota</taxon>
        <taxon>Fungi</taxon>
        <taxon>Dikarya</taxon>
        <taxon>Ascomycota</taxon>
        <taxon>Pezizomycotina</taxon>
        <taxon>Dothideomycetes</taxon>
        <taxon>Pleosporomycetidae</taxon>
        <taxon>Pleosporales</taxon>
        <taxon>Massarineae</taxon>
        <taxon>Didymosphaeriaceae</taxon>
        <taxon>Karstenula</taxon>
    </lineage>
</organism>
<protein>
    <submittedName>
        <fullName evidence="3">Uncharacterized protein</fullName>
    </submittedName>
</protein>